<reference evidence="7" key="1">
    <citation type="submission" date="2021-01" db="EMBL/GenBank/DDBJ databases">
        <authorList>
            <person name="Corre E."/>
            <person name="Pelletier E."/>
            <person name="Niang G."/>
            <person name="Scheremetjew M."/>
            <person name="Finn R."/>
            <person name="Kale V."/>
            <person name="Holt S."/>
            <person name="Cochrane G."/>
            <person name="Meng A."/>
            <person name="Brown T."/>
            <person name="Cohen L."/>
        </authorList>
    </citation>
    <scope>NUCLEOTIDE SEQUENCE</scope>
    <source>
        <strain evidence="7">PLY182g</strain>
    </source>
</reference>
<sequence length="626" mass="70563">MRSRSPSRSPPPRRRDDSYDRDRRRRGSSYDRGDDKRHRRDDSRERGRRRDDRDGGGRDDRGRGRRSPPRRREVVDEFGRVRPARSLTPPPSRSSSRERERRRKERKDRKVERKEARKSGAMDDPVGSKEKEKAYRRSLWPPGPDLSNYTYDESLYWYVTADRIWWYRPDQTLWYDCRNEAYFTYDSSLSDYISVDQAVATLALQEGTSCAPKDLAKVQKEAAKEAEETAEAQQIKALEAQAQADEAERQRLQVEAEALAAAQNQTAETESATAAPPPEEVPKPSNDSEDMVSEQLRSHTESWQGKKDNQEDRYIEGVRVGKLGTMFGVFDGHGGVQAAEYAGKHLPRNVLNCYQKREARRDTVDVRKLISAMDEAFPLTDRELLEVARRKKFTDGTTALLLLVCGSQLDSLSLFLSHVGDCRAVLCRDGFAVRLTQDHRPDRKDEQKRIKEAGGGVFQVSGIWRCTTAAGAARALDARAGFKDGESHLYLSCSRSLGDPDMKLNAERPILANTPETSVHKLQPEDLFVVLACDGVWDVMRDQQACDLVLSHWGDPAAAAASIVRTALSSGSGDNLTAQVVMFGWRAELGVAAAKQREEQRLQEAADAKKPVTKAKVVEEDIDMFA</sequence>
<evidence type="ECO:0000259" key="6">
    <source>
        <dbReference type="PROSITE" id="PS51746"/>
    </source>
</evidence>
<dbReference type="PROSITE" id="PS01032">
    <property type="entry name" value="PPM_1"/>
    <property type="match status" value="1"/>
</dbReference>
<dbReference type="InterPro" id="IPR015655">
    <property type="entry name" value="PP2C"/>
</dbReference>
<dbReference type="Pfam" id="PF00481">
    <property type="entry name" value="PP2C"/>
    <property type="match status" value="1"/>
</dbReference>
<dbReference type="InterPro" id="IPR001932">
    <property type="entry name" value="PPM-type_phosphatase-like_dom"/>
</dbReference>
<dbReference type="SMART" id="SM00332">
    <property type="entry name" value="PP2Cc"/>
    <property type="match status" value="1"/>
</dbReference>
<dbReference type="CDD" id="cd00143">
    <property type="entry name" value="PP2Cc"/>
    <property type="match status" value="1"/>
</dbReference>
<proteinExistence type="inferred from homology"/>
<name>A0A7S0Q7J4_9EUKA</name>
<dbReference type="PANTHER" id="PTHR47992">
    <property type="entry name" value="PROTEIN PHOSPHATASE"/>
    <property type="match status" value="1"/>
</dbReference>
<evidence type="ECO:0000256" key="5">
    <source>
        <dbReference type="SAM" id="MobiDB-lite"/>
    </source>
</evidence>
<feature type="compositionally biased region" description="Basic and acidic residues" evidence="5">
    <location>
        <begin position="296"/>
        <end position="310"/>
    </location>
</feature>
<evidence type="ECO:0000256" key="2">
    <source>
        <dbReference type="ARBA" id="ARBA00022801"/>
    </source>
</evidence>
<feature type="compositionally biased region" description="Low complexity" evidence="5">
    <location>
        <begin position="259"/>
        <end position="274"/>
    </location>
</feature>
<feature type="region of interest" description="Disordered" evidence="5">
    <location>
        <begin position="1"/>
        <end position="143"/>
    </location>
</feature>
<dbReference type="AlphaFoldDB" id="A0A7S0Q7J4"/>
<dbReference type="PROSITE" id="PS51746">
    <property type="entry name" value="PPM_2"/>
    <property type="match status" value="1"/>
</dbReference>
<dbReference type="GO" id="GO:0046872">
    <property type="term" value="F:metal ion binding"/>
    <property type="evidence" value="ECO:0007669"/>
    <property type="project" value="UniProtKB-KW"/>
</dbReference>
<gene>
    <name evidence="7" type="ORF">CPEL01642_LOCUS25069</name>
</gene>
<keyword evidence="3 4" id="KW-0904">Protein phosphatase</keyword>
<feature type="domain" description="PPM-type phosphatase" evidence="6">
    <location>
        <begin position="297"/>
        <end position="583"/>
    </location>
</feature>
<feature type="compositionally biased region" description="Basic and acidic residues" evidence="5">
    <location>
        <begin position="70"/>
        <end position="80"/>
    </location>
</feature>
<protein>
    <recommendedName>
        <fullName evidence="6">PPM-type phosphatase domain-containing protein</fullName>
    </recommendedName>
</protein>
<dbReference type="InterPro" id="IPR000222">
    <property type="entry name" value="PP2C_BS"/>
</dbReference>
<evidence type="ECO:0000256" key="4">
    <source>
        <dbReference type="RuleBase" id="RU003465"/>
    </source>
</evidence>
<keyword evidence="1" id="KW-0479">Metal-binding</keyword>
<evidence type="ECO:0000256" key="3">
    <source>
        <dbReference type="ARBA" id="ARBA00022912"/>
    </source>
</evidence>
<dbReference type="SUPFAM" id="SSF81606">
    <property type="entry name" value="PP2C-like"/>
    <property type="match status" value="1"/>
</dbReference>
<feature type="compositionally biased region" description="Basic and acidic residues" evidence="5">
    <location>
        <begin position="108"/>
        <end position="135"/>
    </location>
</feature>
<evidence type="ECO:0000256" key="1">
    <source>
        <dbReference type="ARBA" id="ARBA00022723"/>
    </source>
</evidence>
<dbReference type="EMBL" id="HBEY01052109">
    <property type="protein sequence ID" value="CAD8621686.1"/>
    <property type="molecule type" value="Transcribed_RNA"/>
</dbReference>
<organism evidence="7">
    <name type="scientific">Coccolithus braarudii</name>
    <dbReference type="NCBI Taxonomy" id="221442"/>
    <lineage>
        <taxon>Eukaryota</taxon>
        <taxon>Haptista</taxon>
        <taxon>Haptophyta</taxon>
        <taxon>Prymnesiophyceae</taxon>
        <taxon>Coccolithales</taxon>
        <taxon>Coccolithaceae</taxon>
        <taxon>Coccolithus</taxon>
    </lineage>
</organism>
<dbReference type="InterPro" id="IPR036457">
    <property type="entry name" value="PPM-type-like_dom_sf"/>
</dbReference>
<accession>A0A7S0Q7J4</accession>
<dbReference type="Gene3D" id="3.60.40.10">
    <property type="entry name" value="PPM-type phosphatase domain"/>
    <property type="match status" value="1"/>
</dbReference>
<comment type="similarity">
    <text evidence="4">Belongs to the PP2C family.</text>
</comment>
<feature type="compositionally biased region" description="Basic and acidic residues" evidence="5">
    <location>
        <begin position="13"/>
        <end position="62"/>
    </location>
</feature>
<dbReference type="GO" id="GO:0004722">
    <property type="term" value="F:protein serine/threonine phosphatase activity"/>
    <property type="evidence" value="ECO:0007669"/>
    <property type="project" value="InterPro"/>
</dbReference>
<keyword evidence="2 4" id="KW-0378">Hydrolase</keyword>
<feature type="region of interest" description="Disordered" evidence="5">
    <location>
        <begin position="259"/>
        <end position="310"/>
    </location>
</feature>
<evidence type="ECO:0000313" key="7">
    <source>
        <dbReference type="EMBL" id="CAD8621686.1"/>
    </source>
</evidence>